<accession>A0ACB9HIB8</accession>
<name>A0ACB9HIB8_9ASTR</name>
<proteinExistence type="predicted"/>
<keyword evidence="2" id="KW-1185">Reference proteome</keyword>
<reference evidence="2" key="1">
    <citation type="journal article" date="2022" name="Mol. Ecol. Resour.">
        <title>The genomes of chicory, endive, great burdock and yacon provide insights into Asteraceae palaeo-polyploidization history and plant inulin production.</title>
        <authorList>
            <person name="Fan W."/>
            <person name="Wang S."/>
            <person name="Wang H."/>
            <person name="Wang A."/>
            <person name="Jiang F."/>
            <person name="Liu H."/>
            <person name="Zhao H."/>
            <person name="Xu D."/>
            <person name="Zhang Y."/>
        </authorList>
    </citation>
    <scope>NUCLEOTIDE SEQUENCE [LARGE SCALE GENOMIC DNA]</scope>
    <source>
        <strain evidence="2">cv. Yunnan</strain>
    </source>
</reference>
<evidence type="ECO:0000313" key="1">
    <source>
        <dbReference type="EMBL" id="KAI3795362.1"/>
    </source>
</evidence>
<reference evidence="1 2" key="2">
    <citation type="journal article" date="2022" name="Mol. Ecol. Resour.">
        <title>The genomes of chicory, endive, great burdock and yacon provide insights into Asteraceae paleo-polyploidization history and plant inulin production.</title>
        <authorList>
            <person name="Fan W."/>
            <person name="Wang S."/>
            <person name="Wang H."/>
            <person name="Wang A."/>
            <person name="Jiang F."/>
            <person name="Liu H."/>
            <person name="Zhao H."/>
            <person name="Xu D."/>
            <person name="Zhang Y."/>
        </authorList>
    </citation>
    <scope>NUCLEOTIDE SEQUENCE [LARGE SCALE GENOMIC DNA]</scope>
    <source>
        <strain evidence="2">cv. Yunnan</strain>
        <tissue evidence="1">Leaves</tissue>
    </source>
</reference>
<evidence type="ECO:0000313" key="2">
    <source>
        <dbReference type="Proteomes" id="UP001056120"/>
    </source>
</evidence>
<gene>
    <name evidence="1" type="ORF">L1987_38014</name>
</gene>
<dbReference type="Proteomes" id="UP001056120">
    <property type="component" value="Linkage Group LG12"/>
</dbReference>
<protein>
    <submittedName>
        <fullName evidence="1">Uncharacterized protein</fullName>
    </submittedName>
</protein>
<dbReference type="EMBL" id="CM042029">
    <property type="protein sequence ID" value="KAI3795362.1"/>
    <property type="molecule type" value="Genomic_DNA"/>
</dbReference>
<comment type="caution">
    <text evidence="1">The sequence shown here is derived from an EMBL/GenBank/DDBJ whole genome shotgun (WGS) entry which is preliminary data.</text>
</comment>
<sequence length="102" mass="11372">MKELIRCGLRKELLDQEEVDVVHSLAKQRGITLEDFKLIKLRMTSCIEHLELPVFNTVVDAKAETKPNASVIYVPPPCASEAIMEALEAELDLIVCVIEGIP</sequence>
<organism evidence="1 2">
    <name type="scientific">Smallanthus sonchifolius</name>
    <dbReference type="NCBI Taxonomy" id="185202"/>
    <lineage>
        <taxon>Eukaryota</taxon>
        <taxon>Viridiplantae</taxon>
        <taxon>Streptophyta</taxon>
        <taxon>Embryophyta</taxon>
        <taxon>Tracheophyta</taxon>
        <taxon>Spermatophyta</taxon>
        <taxon>Magnoliopsida</taxon>
        <taxon>eudicotyledons</taxon>
        <taxon>Gunneridae</taxon>
        <taxon>Pentapetalae</taxon>
        <taxon>asterids</taxon>
        <taxon>campanulids</taxon>
        <taxon>Asterales</taxon>
        <taxon>Asteraceae</taxon>
        <taxon>Asteroideae</taxon>
        <taxon>Heliantheae alliance</taxon>
        <taxon>Millerieae</taxon>
        <taxon>Smallanthus</taxon>
    </lineage>
</organism>